<dbReference type="PRINTS" id="PR00038">
    <property type="entry name" value="HTHLUXR"/>
</dbReference>
<dbReference type="InterPro" id="IPR016032">
    <property type="entry name" value="Sig_transdc_resp-reg_C-effctor"/>
</dbReference>
<dbReference type="SUPFAM" id="SSF46894">
    <property type="entry name" value="C-terminal effector domain of the bipartite response regulators"/>
    <property type="match status" value="1"/>
</dbReference>
<name>A0ABR6EV47_9SPHI</name>
<dbReference type="RefSeq" id="WP_182956251.1">
    <property type="nucleotide sequence ID" value="NZ_WNXC01000002.1"/>
</dbReference>
<dbReference type="CDD" id="cd06170">
    <property type="entry name" value="LuxR_C_like"/>
    <property type="match status" value="1"/>
</dbReference>
<dbReference type="SMART" id="SM00421">
    <property type="entry name" value="HTH_LUXR"/>
    <property type="match status" value="1"/>
</dbReference>
<comment type="caution">
    <text evidence="2">The sequence shown here is derived from an EMBL/GenBank/DDBJ whole genome shotgun (WGS) entry which is preliminary data.</text>
</comment>
<protein>
    <recommendedName>
        <fullName evidence="1">HTH luxR-type domain-containing protein</fullName>
    </recommendedName>
</protein>
<evidence type="ECO:0000313" key="2">
    <source>
        <dbReference type="EMBL" id="MBB2149148.1"/>
    </source>
</evidence>
<evidence type="ECO:0000259" key="1">
    <source>
        <dbReference type="PROSITE" id="PS50043"/>
    </source>
</evidence>
<organism evidence="2 3">
    <name type="scientific">Pedobacter gandavensis</name>
    <dbReference type="NCBI Taxonomy" id="2679963"/>
    <lineage>
        <taxon>Bacteria</taxon>
        <taxon>Pseudomonadati</taxon>
        <taxon>Bacteroidota</taxon>
        <taxon>Sphingobacteriia</taxon>
        <taxon>Sphingobacteriales</taxon>
        <taxon>Sphingobacteriaceae</taxon>
        <taxon>Pedobacter</taxon>
    </lineage>
</organism>
<feature type="domain" description="HTH luxR-type" evidence="1">
    <location>
        <begin position="116"/>
        <end position="181"/>
    </location>
</feature>
<keyword evidence="3" id="KW-1185">Reference proteome</keyword>
<accession>A0ABR6EV47</accession>
<dbReference type="Proteomes" id="UP000636110">
    <property type="component" value="Unassembled WGS sequence"/>
</dbReference>
<dbReference type="EMBL" id="WNXC01000002">
    <property type="protein sequence ID" value="MBB2149148.1"/>
    <property type="molecule type" value="Genomic_DNA"/>
</dbReference>
<dbReference type="Pfam" id="PF00196">
    <property type="entry name" value="GerE"/>
    <property type="match status" value="1"/>
</dbReference>
<dbReference type="PROSITE" id="PS50043">
    <property type="entry name" value="HTH_LUXR_2"/>
    <property type="match status" value="1"/>
</dbReference>
<dbReference type="InterPro" id="IPR036388">
    <property type="entry name" value="WH-like_DNA-bd_sf"/>
</dbReference>
<evidence type="ECO:0000313" key="3">
    <source>
        <dbReference type="Proteomes" id="UP000636110"/>
    </source>
</evidence>
<gene>
    <name evidence="2" type="ORF">GM920_09535</name>
</gene>
<dbReference type="Gene3D" id="1.10.10.10">
    <property type="entry name" value="Winged helix-like DNA-binding domain superfamily/Winged helix DNA-binding domain"/>
    <property type="match status" value="1"/>
</dbReference>
<sequence>MITNTLIPDALIKPSFEFFSDGIKTHQLFNGQVSEIEDLPAILKKALFTEISFDPCVQRGLNKLGIKNPDEMLLKFFDCNYSSFDGTADLSESGELGPKEFIHCSQRGKCLGEGLICRFPNDLTKREFEVVTRIAIGQMDAQICGELFITQNTLRTHKNNIELKIGGFGKPFMASWAAKNNLI</sequence>
<reference evidence="2 3" key="1">
    <citation type="submission" date="2019-11" db="EMBL/GenBank/DDBJ databases">
        <title>Description of Pedobacter sp. LMG 31462T.</title>
        <authorList>
            <person name="Carlier A."/>
            <person name="Qi S."/>
            <person name="Vandamme P."/>
        </authorList>
    </citation>
    <scope>NUCLEOTIDE SEQUENCE [LARGE SCALE GENOMIC DNA]</scope>
    <source>
        <strain evidence="2 3">LMG 31462</strain>
    </source>
</reference>
<dbReference type="InterPro" id="IPR000792">
    <property type="entry name" value="Tscrpt_reg_LuxR_C"/>
</dbReference>
<proteinExistence type="predicted"/>